<proteinExistence type="predicted"/>
<dbReference type="AlphaFoldDB" id="A0A9P6IRD8"/>
<evidence type="ECO:0000313" key="3">
    <source>
        <dbReference type="Proteomes" id="UP000738359"/>
    </source>
</evidence>
<feature type="region of interest" description="Disordered" evidence="1">
    <location>
        <begin position="212"/>
        <end position="231"/>
    </location>
</feature>
<evidence type="ECO:0000256" key="1">
    <source>
        <dbReference type="SAM" id="MobiDB-lite"/>
    </source>
</evidence>
<comment type="caution">
    <text evidence="2">The sequence shown here is derived from an EMBL/GenBank/DDBJ whole genome shotgun (WGS) entry which is preliminary data.</text>
</comment>
<dbReference type="Proteomes" id="UP000738359">
    <property type="component" value="Unassembled WGS sequence"/>
</dbReference>
<dbReference type="EMBL" id="JAAAHY010002319">
    <property type="protein sequence ID" value="KAF9944764.1"/>
    <property type="molecule type" value="Genomic_DNA"/>
</dbReference>
<evidence type="ECO:0000313" key="2">
    <source>
        <dbReference type="EMBL" id="KAF9944764.1"/>
    </source>
</evidence>
<dbReference type="OrthoDB" id="2438384at2759"/>
<protein>
    <submittedName>
        <fullName evidence="2">Uncharacterized protein</fullName>
    </submittedName>
</protein>
<keyword evidence="3" id="KW-1185">Reference proteome</keyword>
<organism evidence="2 3">
    <name type="scientific">Mortierella alpina</name>
    <name type="common">Oleaginous fungus</name>
    <name type="synonym">Mortierella renispora</name>
    <dbReference type="NCBI Taxonomy" id="64518"/>
    <lineage>
        <taxon>Eukaryota</taxon>
        <taxon>Fungi</taxon>
        <taxon>Fungi incertae sedis</taxon>
        <taxon>Mucoromycota</taxon>
        <taxon>Mortierellomycotina</taxon>
        <taxon>Mortierellomycetes</taxon>
        <taxon>Mortierellales</taxon>
        <taxon>Mortierellaceae</taxon>
        <taxon>Mortierella</taxon>
    </lineage>
</organism>
<name>A0A9P6IRD8_MORAP</name>
<sequence>METAHPSWLPMLDDPVCDLTASLDLDGNDTLDLDEVLRKEEEDLAFCASLTFLPLEIENKETTTDDSEQDSDVEPVLPAIELRYGNVVHDLIILSSEASRTVRDAQESWIRGQDLFANEWFLLDQPLSELFALVRQEMRSTAPNAEAEVYEMHMIFESIEGSVISECDDIASVLTLMDLLSIYIEAAGMQGRDIAVDPFRIELGITKNHQNDVSQEAPAAEDIASAEKASK</sequence>
<gene>
    <name evidence="2" type="ORF">BGZ70_004357</name>
</gene>
<reference evidence="2" key="1">
    <citation type="journal article" date="2020" name="Fungal Divers.">
        <title>Resolving the Mortierellaceae phylogeny through synthesis of multi-gene phylogenetics and phylogenomics.</title>
        <authorList>
            <person name="Vandepol N."/>
            <person name="Liber J."/>
            <person name="Desiro A."/>
            <person name="Na H."/>
            <person name="Kennedy M."/>
            <person name="Barry K."/>
            <person name="Grigoriev I.V."/>
            <person name="Miller A.N."/>
            <person name="O'Donnell K."/>
            <person name="Stajich J.E."/>
            <person name="Bonito G."/>
        </authorList>
    </citation>
    <scope>NUCLEOTIDE SEQUENCE</scope>
    <source>
        <strain evidence="2">CK1249</strain>
    </source>
</reference>
<accession>A0A9P6IRD8</accession>